<gene>
    <name evidence="2" type="ORF">ARALYDRAFT_896215</name>
</gene>
<accession>D7KZH3</accession>
<dbReference type="HOGENOM" id="CLU_2457841_0_0_1"/>
<protein>
    <submittedName>
        <fullName evidence="2">Predicted protein</fullName>
    </submittedName>
</protein>
<sequence length="89" mass="9816">MGQHAILTNHIMTRVIKIRVPLKRTTRGELSRSVAAVGLKESNSISQRLSTAPLNDKIGPPRDSLMTHVPPLVKNQQIKNVSKQSSKPN</sequence>
<dbReference type="Proteomes" id="UP000008694">
    <property type="component" value="Unassembled WGS sequence"/>
</dbReference>
<dbReference type="EMBL" id="GL348715">
    <property type="protein sequence ID" value="EFH60580.1"/>
    <property type="molecule type" value="Genomic_DNA"/>
</dbReference>
<name>D7KZH3_ARALL</name>
<keyword evidence="3" id="KW-1185">Reference proteome</keyword>
<reference evidence="3" key="1">
    <citation type="journal article" date="2011" name="Nat. Genet.">
        <title>The Arabidopsis lyrata genome sequence and the basis of rapid genome size change.</title>
        <authorList>
            <person name="Hu T.T."/>
            <person name="Pattyn P."/>
            <person name="Bakker E.G."/>
            <person name="Cao J."/>
            <person name="Cheng J.-F."/>
            <person name="Clark R.M."/>
            <person name="Fahlgren N."/>
            <person name="Fawcett J.A."/>
            <person name="Grimwood J."/>
            <person name="Gundlach H."/>
            <person name="Haberer G."/>
            <person name="Hollister J.D."/>
            <person name="Ossowski S."/>
            <person name="Ottilar R.P."/>
            <person name="Salamov A.A."/>
            <person name="Schneeberger K."/>
            <person name="Spannagl M."/>
            <person name="Wang X."/>
            <person name="Yang L."/>
            <person name="Nasrallah M.E."/>
            <person name="Bergelson J."/>
            <person name="Carrington J.C."/>
            <person name="Gaut B.S."/>
            <person name="Schmutz J."/>
            <person name="Mayer K.F.X."/>
            <person name="Van de Peer Y."/>
            <person name="Grigoriev I.V."/>
            <person name="Nordborg M."/>
            <person name="Weigel D."/>
            <person name="Guo Y.-L."/>
        </authorList>
    </citation>
    <scope>NUCLEOTIDE SEQUENCE [LARGE SCALE GENOMIC DNA]</scope>
    <source>
        <strain evidence="3">cv. MN47</strain>
    </source>
</reference>
<feature type="region of interest" description="Disordered" evidence="1">
    <location>
        <begin position="48"/>
        <end position="67"/>
    </location>
</feature>
<evidence type="ECO:0000313" key="2">
    <source>
        <dbReference type="EMBL" id="EFH60580.1"/>
    </source>
</evidence>
<proteinExistence type="predicted"/>
<dbReference type="Gramene" id="scaffold_300185.1">
    <property type="protein sequence ID" value="scaffold_300185.1"/>
    <property type="gene ID" value="scaffold_300185.1"/>
</dbReference>
<dbReference type="AlphaFoldDB" id="D7KZH3"/>
<organism evidence="3">
    <name type="scientific">Arabidopsis lyrata subsp. lyrata</name>
    <name type="common">Lyre-leaved rock-cress</name>
    <dbReference type="NCBI Taxonomy" id="81972"/>
    <lineage>
        <taxon>Eukaryota</taxon>
        <taxon>Viridiplantae</taxon>
        <taxon>Streptophyta</taxon>
        <taxon>Embryophyta</taxon>
        <taxon>Tracheophyta</taxon>
        <taxon>Spermatophyta</taxon>
        <taxon>Magnoliopsida</taxon>
        <taxon>eudicotyledons</taxon>
        <taxon>Gunneridae</taxon>
        <taxon>Pentapetalae</taxon>
        <taxon>rosids</taxon>
        <taxon>malvids</taxon>
        <taxon>Brassicales</taxon>
        <taxon>Brassicaceae</taxon>
        <taxon>Camelineae</taxon>
        <taxon>Arabidopsis</taxon>
    </lineage>
</organism>
<evidence type="ECO:0000313" key="3">
    <source>
        <dbReference type="Proteomes" id="UP000008694"/>
    </source>
</evidence>
<evidence type="ECO:0000256" key="1">
    <source>
        <dbReference type="SAM" id="MobiDB-lite"/>
    </source>
</evidence>